<keyword evidence="1" id="KW-0732">Signal</keyword>
<name>A0A0F0IAY1_ASPPU</name>
<sequence>MAILSKLSLPIWGLAAVVHATSSHCSHKDSSHHTGAYDFHPSQAGIQTAQLIDPLPLPYDFNTSNSEMADSSNSWWISSYLTGSDNHQYMVLSHVLATDAYGLYRGAIYDITEPAYQQFSEMTTQNLTANSQDGKFNIRTDDFFFGSALANSSITKLRTVSNRTDLQFDLTYELTAPVLFNAGLGGLFQFGPDQTGEWSMPAGKTSGSLVFNGKKVTVDKKRSQTWYDRQWNVGSAPTSLTWTWFQLHINNGESDEMELASVWMYDSDVKGHRQWATTQSKAGINIVQSVPTVEPFGSSWTSPHTNATYDQAWTIVLQDNTTFMVRTTYEDQELWAASGFATYEGFVTVNGTDADGKCVTGFGLVEIQGLF</sequence>
<reference evidence="2 3" key="1">
    <citation type="submission" date="2015-02" db="EMBL/GenBank/DDBJ databases">
        <title>Draft genome sequence of Aspergillus parasiticus SU-1.</title>
        <authorList>
            <person name="Yu J."/>
            <person name="Fedorova N."/>
            <person name="Yin Y."/>
            <person name="Losada L."/>
            <person name="Zafar N."/>
            <person name="Taujale R."/>
            <person name="Ehrlich K.C."/>
            <person name="Bhatnagar D."/>
            <person name="Cleveland T.E."/>
            <person name="Bennett J.W."/>
            <person name="Nierman W.C."/>
        </authorList>
    </citation>
    <scope>NUCLEOTIDE SEQUENCE [LARGE SCALE GENOMIC DNA]</scope>
    <source>
        <strain evidence="3">ATCC 56775 / NRRL 5862 / SRRC 143 / SU-1</strain>
    </source>
</reference>
<feature type="signal peptide" evidence="1">
    <location>
        <begin position="1"/>
        <end position="20"/>
    </location>
</feature>
<dbReference type="PANTHER" id="PTHR40617:SF1">
    <property type="entry name" value="ATTH DOMAIN-CONTAINING PROTEIN-RELATED"/>
    <property type="match status" value="1"/>
</dbReference>
<comment type="caution">
    <text evidence="2">The sequence shown here is derived from an EMBL/GenBank/DDBJ whole genome shotgun (WGS) entry which is preliminary data.</text>
</comment>
<dbReference type="AlphaFoldDB" id="A0A0F0IAY1"/>
<evidence type="ECO:0000313" key="3">
    <source>
        <dbReference type="Proteomes" id="UP000033540"/>
    </source>
</evidence>
<dbReference type="PANTHER" id="PTHR40617">
    <property type="entry name" value="TERPENE CYCLASE ASQC"/>
    <property type="match status" value="1"/>
</dbReference>
<evidence type="ECO:0000256" key="1">
    <source>
        <dbReference type="SAM" id="SignalP"/>
    </source>
</evidence>
<protein>
    <submittedName>
        <fullName evidence="2">Hydroxyneurosporene synthase CrtC</fullName>
    </submittedName>
</protein>
<dbReference type="OrthoDB" id="5295747at2759"/>
<evidence type="ECO:0000313" key="2">
    <source>
        <dbReference type="EMBL" id="KJK63867.1"/>
    </source>
</evidence>
<dbReference type="Proteomes" id="UP000033540">
    <property type="component" value="Unassembled WGS sequence"/>
</dbReference>
<dbReference type="SUPFAM" id="SSF159245">
    <property type="entry name" value="AttH-like"/>
    <property type="match status" value="1"/>
</dbReference>
<accession>A0A0F0IAY1</accession>
<dbReference type="STRING" id="1403190.A0A0F0IAY1"/>
<dbReference type="Gene3D" id="2.40.370.10">
    <property type="entry name" value="AttH-like domain"/>
    <property type="match status" value="1"/>
</dbReference>
<organism evidence="2 3">
    <name type="scientific">Aspergillus parasiticus (strain ATCC 56775 / NRRL 5862 / SRRC 143 / SU-1)</name>
    <dbReference type="NCBI Taxonomy" id="1403190"/>
    <lineage>
        <taxon>Eukaryota</taxon>
        <taxon>Fungi</taxon>
        <taxon>Dikarya</taxon>
        <taxon>Ascomycota</taxon>
        <taxon>Pezizomycotina</taxon>
        <taxon>Eurotiomycetes</taxon>
        <taxon>Eurotiomycetidae</taxon>
        <taxon>Eurotiales</taxon>
        <taxon>Aspergillaceae</taxon>
        <taxon>Aspergillus</taxon>
        <taxon>Aspergillus subgen. Circumdati</taxon>
    </lineage>
</organism>
<dbReference type="InterPro" id="IPR023374">
    <property type="entry name" value="AttH-like_dom_sf"/>
</dbReference>
<dbReference type="Pfam" id="PF17186">
    <property type="entry name" value="Lipocalin_9"/>
    <property type="match status" value="1"/>
</dbReference>
<gene>
    <name evidence="2" type="ORF">P875_00064686</name>
</gene>
<dbReference type="InterPro" id="IPR053112">
    <property type="entry name" value="Fungal_Dehydratase/Hydratase"/>
</dbReference>
<feature type="chain" id="PRO_5002443350" evidence="1">
    <location>
        <begin position="21"/>
        <end position="371"/>
    </location>
</feature>
<proteinExistence type="predicted"/>
<dbReference type="EMBL" id="JZEE01000540">
    <property type="protein sequence ID" value="KJK63867.1"/>
    <property type="molecule type" value="Genomic_DNA"/>
</dbReference>